<sequence length="95" mass="10764">MTQPAQQSNEIQSAQHMGQLMLDWLHNRQAYLTHLREIPDTEKLEVVDEDSGEVLNLVGEQRTAFFMGVAVAQHAFLELPFKVIDVPDDSDEQTA</sequence>
<dbReference type="EMBL" id="VMBB01000021">
    <property type="protein sequence ID" value="MDR8261646.1"/>
    <property type="molecule type" value="Genomic_DNA"/>
</dbReference>
<proteinExistence type="predicted"/>
<reference evidence="1" key="1">
    <citation type="submission" date="2019-07" db="EMBL/GenBank/DDBJ databases">
        <title>Biological characteristics of mucoid Acinetobacter baumannii from a general hospital in China.</title>
        <authorList>
            <person name="Hua X."/>
            <person name="Yu Y."/>
        </authorList>
    </citation>
    <scope>NUCLEOTIDE SEQUENCE [LARGE SCALE GENOMIC DNA]</scope>
    <source>
        <strain evidence="1">N41</strain>
    </source>
</reference>
<organism evidence="1">
    <name type="scientific">Acinetobacter baumannii</name>
    <dbReference type="NCBI Taxonomy" id="470"/>
    <lineage>
        <taxon>Bacteria</taxon>
        <taxon>Pseudomonadati</taxon>
        <taxon>Pseudomonadota</taxon>
        <taxon>Gammaproteobacteria</taxon>
        <taxon>Moraxellales</taxon>
        <taxon>Moraxellaceae</taxon>
        <taxon>Acinetobacter</taxon>
        <taxon>Acinetobacter calcoaceticus/baumannii complex</taxon>
    </lineage>
</organism>
<gene>
    <name evidence="1" type="ORF">FPK87_14405</name>
</gene>
<name>A0ABD5DB94_ACIBA</name>
<protein>
    <submittedName>
        <fullName evidence="1">Uncharacterized protein</fullName>
    </submittedName>
</protein>
<comment type="caution">
    <text evidence="1">The sequence shown here is derived from an EMBL/GenBank/DDBJ whole genome shotgun (WGS) entry which is preliminary data.</text>
</comment>
<dbReference type="AlphaFoldDB" id="A0ABD5DB94"/>
<accession>A0ABD5DB94</accession>
<evidence type="ECO:0000313" key="1">
    <source>
        <dbReference type="EMBL" id="MDR8261646.1"/>
    </source>
</evidence>
<dbReference type="RefSeq" id="WP_004716500.1">
    <property type="nucleotide sequence ID" value="NZ_CP110465.1"/>
</dbReference>